<gene>
    <name evidence="1" type="ORF">BGK67_34685</name>
</gene>
<reference evidence="1 2" key="1">
    <citation type="submission" date="2016-08" db="EMBL/GenBank/DDBJ databases">
        <title>The complete genome of Streptomyces subrutilus 10-1-1.</title>
        <authorList>
            <person name="Chen X."/>
        </authorList>
    </citation>
    <scope>NUCLEOTIDE SEQUENCE [LARGE SCALE GENOMIC DNA]</scope>
    <source>
        <strain evidence="1 2">10-1-1</strain>
        <plasmid evidence="2">pacmp1</plasmid>
    </source>
</reference>
<proteinExistence type="predicted"/>
<accession>A0A1E5NXV5</accession>
<keyword evidence="2" id="KW-1185">Reference proteome</keyword>
<dbReference type="RefSeq" id="WP_069917933.1">
    <property type="nucleotide sequence ID" value="NZ_CM007203.1"/>
</dbReference>
<keyword evidence="1" id="KW-0614">Plasmid</keyword>
<dbReference type="EMBL" id="MEHK01000005">
    <property type="protein sequence ID" value="OEJ21045.1"/>
    <property type="molecule type" value="Genomic_DNA"/>
</dbReference>
<sequence>MTTSTPLPNALHAASRARAIAEIARRRALLQHPAGDALTTIAELLDDVAQEFEAFTPDELDGMTLISSVPFDASFLLSIAEDVVAKNPATGFPAHFGQYVISAVFGTLELPAPLHPVSAQLAAQEANLRAGLQLLHERHLTGAGEQQGAALYLEAAFKLHMKWTRLAAEVAVDNARSCNRPT</sequence>
<comment type="caution">
    <text evidence="1">The sequence shown here is derived from an EMBL/GenBank/DDBJ whole genome shotgun (WGS) entry which is preliminary data.</text>
</comment>
<protein>
    <submittedName>
        <fullName evidence="1">Uncharacterized protein</fullName>
    </submittedName>
</protein>
<name>A0A1E5NXV5_9ACTN</name>
<geneLocation type="plasmid" evidence="2">
    <name>pacmp1</name>
</geneLocation>
<evidence type="ECO:0000313" key="2">
    <source>
        <dbReference type="Proteomes" id="UP000095705"/>
    </source>
</evidence>
<organism evidence="1 2">
    <name type="scientific">Streptomyces subrutilus</name>
    <dbReference type="NCBI Taxonomy" id="36818"/>
    <lineage>
        <taxon>Bacteria</taxon>
        <taxon>Bacillati</taxon>
        <taxon>Actinomycetota</taxon>
        <taxon>Actinomycetes</taxon>
        <taxon>Kitasatosporales</taxon>
        <taxon>Streptomycetaceae</taxon>
        <taxon>Streptomyces</taxon>
    </lineage>
</organism>
<dbReference type="Proteomes" id="UP000095705">
    <property type="component" value="Plasmid pACMP1"/>
</dbReference>
<dbReference type="AlphaFoldDB" id="A0A1E5NXV5"/>
<dbReference type="OrthoDB" id="4192250at2"/>
<evidence type="ECO:0000313" key="1">
    <source>
        <dbReference type="EMBL" id="OEJ21045.1"/>
    </source>
</evidence>